<feature type="transmembrane region" description="Helical" evidence="6">
    <location>
        <begin position="393"/>
        <end position="412"/>
    </location>
</feature>
<dbReference type="InterPro" id="IPR020846">
    <property type="entry name" value="MFS_dom"/>
</dbReference>
<dbReference type="Pfam" id="PF07690">
    <property type="entry name" value="MFS_1"/>
    <property type="match status" value="1"/>
</dbReference>
<protein>
    <submittedName>
        <fullName evidence="8">Major Facilitator Superfamily protein</fullName>
    </submittedName>
</protein>
<feature type="domain" description="Major facilitator superfamily (MFS) profile" evidence="7">
    <location>
        <begin position="18"/>
        <end position="416"/>
    </location>
</feature>
<keyword evidence="5 6" id="KW-0472">Membrane</keyword>
<feature type="transmembrane region" description="Helical" evidence="6">
    <location>
        <begin position="261"/>
        <end position="282"/>
    </location>
</feature>
<evidence type="ECO:0000256" key="6">
    <source>
        <dbReference type="SAM" id="Phobius"/>
    </source>
</evidence>
<dbReference type="OrthoDB" id="182417at2"/>
<feature type="transmembrane region" description="Helical" evidence="6">
    <location>
        <begin position="302"/>
        <end position="320"/>
    </location>
</feature>
<evidence type="ECO:0000256" key="2">
    <source>
        <dbReference type="ARBA" id="ARBA00022448"/>
    </source>
</evidence>
<evidence type="ECO:0000256" key="4">
    <source>
        <dbReference type="ARBA" id="ARBA00022989"/>
    </source>
</evidence>
<dbReference type="GO" id="GO:0005886">
    <property type="term" value="C:plasma membrane"/>
    <property type="evidence" value="ECO:0007669"/>
    <property type="project" value="UniProtKB-SubCell"/>
</dbReference>
<feature type="transmembrane region" description="Helical" evidence="6">
    <location>
        <begin position="360"/>
        <end position="381"/>
    </location>
</feature>
<keyword evidence="9" id="KW-1185">Reference proteome</keyword>
<feature type="transmembrane region" description="Helical" evidence="6">
    <location>
        <begin position="142"/>
        <end position="163"/>
    </location>
</feature>
<dbReference type="Gene3D" id="1.20.1250.20">
    <property type="entry name" value="MFS general substrate transporter like domains"/>
    <property type="match status" value="2"/>
</dbReference>
<gene>
    <name evidence="8" type="ORF">SAMN02745158_00292</name>
</gene>
<dbReference type="InterPro" id="IPR036259">
    <property type="entry name" value="MFS_trans_sf"/>
</dbReference>
<comment type="subcellular location">
    <subcellularLocation>
        <location evidence="1">Cell membrane</location>
        <topology evidence="1">Multi-pass membrane protein</topology>
    </subcellularLocation>
</comment>
<feature type="transmembrane region" description="Helical" evidence="6">
    <location>
        <begin position="87"/>
        <end position="104"/>
    </location>
</feature>
<evidence type="ECO:0000256" key="3">
    <source>
        <dbReference type="ARBA" id="ARBA00022692"/>
    </source>
</evidence>
<dbReference type="EMBL" id="FQVI01000001">
    <property type="protein sequence ID" value="SHE36406.1"/>
    <property type="molecule type" value="Genomic_DNA"/>
</dbReference>
<reference evidence="8 9" key="1">
    <citation type="submission" date="2016-11" db="EMBL/GenBank/DDBJ databases">
        <authorList>
            <person name="Jaros S."/>
            <person name="Januszkiewicz K."/>
            <person name="Wedrychowicz H."/>
        </authorList>
    </citation>
    <scope>NUCLEOTIDE SEQUENCE [LARGE SCALE GENOMIC DNA]</scope>
    <source>
        <strain evidence="8 9">DSM 17459</strain>
    </source>
</reference>
<feature type="transmembrane region" description="Helical" evidence="6">
    <location>
        <begin position="62"/>
        <end position="80"/>
    </location>
</feature>
<feature type="transmembrane region" description="Helical" evidence="6">
    <location>
        <begin position="175"/>
        <end position="198"/>
    </location>
</feature>
<dbReference type="InterPro" id="IPR050327">
    <property type="entry name" value="Proton-linked_MCT"/>
</dbReference>
<dbReference type="PANTHER" id="PTHR11360">
    <property type="entry name" value="MONOCARBOXYLATE TRANSPORTER"/>
    <property type="match status" value="1"/>
</dbReference>
<feature type="transmembrane region" description="Helical" evidence="6">
    <location>
        <begin position="326"/>
        <end position="348"/>
    </location>
</feature>
<keyword evidence="4 6" id="KW-1133">Transmembrane helix</keyword>
<sequence>MGKEAIKKTNLSRNTMAVFSLVGGALVLICTGGGIYGASVMTVAPAAERFGVTTAVTGMYNTAWLVGLILSAFLGGKIIAKINTNGSAILGGVLGFLGLLLMGFAPALPIYFFGAFLTGWPICLTGPALLQTTISKWYYKGRATMIGVVGMTEAIGTTIVANVTAKLLDNAGTGYTTALIFAACFVLVGNLLAGLIFFRGVPEDYGYVPVGAENMRSESGALDVPGLTKKEAYSKSYFWMFLIGMSILNMGYGLVQPQLSAYSQFLGYSAAQAAILVSVWSWGKSLIKIVYGFLGDKFGLRVGICGIAIIPIITGILYIFNTGFPVLILCAAGMGIIGGLTGAGTLGISRMVGSKELTKMALLPHGFNGIGNFFTGFIFRAMFTGTMGGYQRAYTLSVVVLVVYFVLMYISLNKKNMFESEGTL</sequence>
<name>A0A1M4SW48_9CLOT</name>
<evidence type="ECO:0000313" key="8">
    <source>
        <dbReference type="EMBL" id="SHE36406.1"/>
    </source>
</evidence>
<evidence type="ECO:0000256" key="5">
    <source>
        <dbReference type="ARBA" id="ARBA00023136"/>
    </source>
</evidence>
<organism evidence="8 9">
    <name type="scientific">Lactonifactor longoviformis DSM 17459</name>
    <dbReference type="NCBI Taxonomy" id="1122155"/>
    <lineage>
        <taxon>Bacteria</taxon>
        <taxon>Bacillati</taxon>
        <taxon>Bacillota</taxon>
        <taxon>Clostridia</taxon>
        <taxon>Eubacteriales</taxon>
        <taxon>Clostridiaceae</taxon>
        <taxon>Lactonifactor</taxon>
    </lineage>
</organism>
<feature type="transmembrane region" description="Helical" evidence="6">
    <location>
        <begin position="110"/>
        <end position="130"/>
    </location>
</feature>
<keyword evidence="2" id="KW-0813">Transport</keyword>
<feature type="transmembrane region" description="Helical" evidence="6">
    <location>
        <begin position="237"/>
        <end position="255"/>
    </location>
</feature>
<dbReference type="InterPro" id="IPR011701">
    <property type="entry name" value="MFS"/>
</dbReference>
<evidence type="ECO:0000313" key="9">
    <source>
        <dbReference type="Proteomes" id="UP000184245"/>
    </source>
</evidence>
<dbReference type="GO" id="GO:0022857">
    <property type="term" value="F:transmembrane transporter activity"/>
    <property type="evidence" value="ECO:0007669"/>
    <property type="project" value="InterPro"/>
</dbReference>
<dbReference type="AlphaFoldDB" id="A0A1M4SW48"/>
<proteinExistence type="predicted"/>
<dbReference type="Proteomes" id="UP000184245">
    <property type="component" value="Unassembled WGS sequence"/>
</dbReference>
<dbReference type="SUPFAM" id="SSF103473">
    <property type="entry name" value="MFS general substrate transporter"/>
    <property type="match status" value="2"/>
</dbReference>
<dbReference type="STRING" id="1122155.SAMN02745158_00292"/>
<accession>A0A1M4SW48</accession>
<dbReference type="PROSITE" id="PS50850">
    <property type="entry name" value="MFS"/>
    <property type="match status" value="1"/>
</dbReference>
<evidence type="ECO:0000259" key="7">
    <source>
        <dbReference type="PROSITE" id="PS50850"/>
    </source>
</evidence>
<keyword evidence="3 6" id="KW-0812">Transmembrane</keyword>
<evidence type="ECO:0000256" key="1">
    <source>
        <dbReference type="ARBA" id="ARBA00004651"/>
    </source>
</evidence>